<comment type="caution">
    <text evidence="1">The sequence shown here is derived from an EMBL/GenBank/DDBJ whole genome shotgun (WGS) entry which is preliminary data.</text>
</comment>
<sequence>MQSHQQKELQFLAQLGERKIKSIKTAYELTESELAVIIRLHQKSSSSKDKALYNLLNQF</sequence>
<evidence type="ECO:0000313" key="1">
    <source>
        <dbReference type="EMBL" id="OBR40570.1"/>
    </source>
</evidence>
<dbReference type="Proteomes" id="UP000092164">
    <property type="component" value="Unassembled WGS sequence"/>
</dbReference>
<dbReference type="KEGG" id="mart:BTR34_12110"/>
<dbReference type="STRING" id="1836467.BTR34_12110"/>
<protein>
    <submittedName>
        <fullName evidence="1">Uncharacterized protein</fullName>
    </submittedName>
</protein>
<dbReference type="OrthoDB" id="9959865at2"/>
<proteinExistence type="predicted"/>
<dbReference type="AlphaFoldDB" id="A0A1B7ZCD7"/>
<name>A0A1B7ZCD7_9FLAO</name>
<accession>A0A1B7ZCD7</accession>
<dbReference type="RefSeq" id="WP_068483810.1">
    <property type="nucleotide sequence ID" value="NZ_CP018760.1"/>
</dbReference>
<evidence type="ECO:0000313" key="2">
    <source>
        <dbReference type="Proteomes" id="UP000092164"/>
    </source>
</evidence>
<dbReference type="EMBL" id="LZFP01000007">
    <property type="protein sequence ID" value="OBR40570.1"/>
    <property type="molecule type" value="Genomic_DNA"/>
</dbReference>
<keyword evidence="2" id="KW-1185">Reference proteome</keyword>
<organism evidence="1 2">
    <name type="scientific">Maribacter hydrothermalis</name>
    <dbReference type="NCBI Taxonomy" id="1836467"/>
    <lineage>
        <taxon>Bacteria</taxon>
        <taxon>Pseudomonadati</taxon>
        <taxon>Bacteroidota</taxon>
        <taxon>Flavobacteriia</taxon>
        <taxon>Flavobacteriales</taxon>
        <taxon>Flavobacteriaceae</taxon>
        <taxon>Maribacter</taxon>
    </lineage>
</organism>
<reference evidence="2" key="1">
    <citation type="submission" date="2016-06" db="EMBL/GenBank/DDBJ databases">
        <authorList>
            <person name="Zhan P."/>
        </authorList>
    </citation>
    <scope>NUCLEOTIDE SEQUENCE [LARGE SCALE GENOMIC DNA]</scope>
    <source>
        <strain evidence="2">T28</strain>
    </source>
</reference>
<gene>
    <name evidence="1" type="ORF">A9200_15770</name>
</gene>